<feature type="chain" id="PRO_5016580563" evidence="1">
    <location>
        <begin position="22"/>
        <end position="423"/>
    </location>
</feature>
<evidence type="ECO:0000259" key="2">
    <source>
        <dbReference type="PROSITE" id="PS51352"/>
    </source>
</evidence>
<name>A0A372NQ94_9SPHI</name>
<dbReference type="RefSeq" id="WP_117393307.1">
    <property type="nucleotide sequence ID" value="NZ_QWDC01000003.1"/>
</dbReference>
<dbReference type="InterPro" id="IPR013766">
    <property type="entry name" value="Thioredoxin_domain"/>
</dbReference>
<dbReference type="OrthoDB" id="1118217at2"/>
<dbReference type="SUPFAM" id="SSF52833">
    <property type="entry name" value="Thioredoxin-like"/>
    <property type="match status" value="1"/>
</dbReference>
<feature type="signal peptide" evidence="1">
    <location>
        <begin position="1"/>
        <end position="21"/>
    </location>
</feature>
<evidence type="ECO:0000313" key="3">
    <source>
        <dbReference type="EMBL" id="RFZ91104.1"/>
    </source>
</evidence>
<protein>
    <submittedName>
        <fullName evidence="3">TlpA family protein disulfide reductase</fullName>
    </submittedName>
</protein>
<dbReference type="InterPro" id="IPR050553">
    <property type="entry name" value="Thioredoxin_ResA/DsbE_sf"/>
</dbReference>
<dbReference type="EMBL" id="QWDC01000003">
    <property type="protein sequence ID" value="RFZ91104.1"/>
    <property type="molecule type" value="Genomic_DNA"/>
</dbReference>
<feature type="domain" description="Thioredoxin" evidence="2">
    <location>
        <begin position="28"/>
        <end position="172"/>
    </location>
</feature>
<dbReference type="PROSITE" id="PS51352">
    <property type="entry name" value="THIOREDOXIN_2"/>
    <property type="match status" value="1"/>
</dbReference>
<dbReference type="AlphaFoldDB" id="A0A372NQ94"/>
<dbReference type="CDD" id="cd02966">
    <property type="entry name" value="TlpA_like_family"/>
    <property type="match status" value="1"/>
</dbReference>
<proteinExistence type="predicted"/>
<accession>A0A372NQ94</accession>
<comment type="caution">
    <text evidence="3">The sequence shown here is derived from an EMBL/GenBank/DDBJ whole genome shotgun (WGS) entry which is preliminary data.</text>
</comment>
<gene>
    <name evidence="3" type="ORF">D0C36_19370</name>
</gene>
<sequence>MKLKLRLMAALCLFLAVNGLAQDKIKAYKVGDTIPDVMLPKIMGYSSNSAKISDFNDKLLILDFWATWCSSCIAHFPENFAIQNKFPDQVQILLVSAKHNRDNEENLKIFFDRRKSQYQLPCVYLDTTLVKMFPHRVIPHYVVLKNNKVLAVTDGEHITLENIKQALNGSYNSLRLKNDRPYDPDRPMYSEVNGGSDLSDHYNTYFTGSLPVIAYEKFQTDDRGLINKITVVNMVLKLLYQTANPGYGDIPDSRTQYNIPHPEYFPSNDIDTANKDLHFYSYQSSFPAVSKSEALKIMENDLNRYFRVKADTLYKDTTCFVLKINPDVRPKKTAAKIKMESNLNEHLNIPKYFRGYDMDGLRNELDNLLNIPVFDDSGYSQVLSLDFPPDVKNIDKLTASLKKQGILLIKEKRRMKYLVFTQF</sequence>
<keyword evidence="1" id="KW-0732">Signal</keyword>
<dbReference type="PANTHER" id="PTHR42852:SF13">
    <property type="entry name" value="PROTEIN DIPZ"/>
    <property type="match status" value="1"/>
</dbReference>
<evidence type="ECO:0000256" key="1">
    <source>
        <dbReference type="SAM" id="SignalP"/>
    </source>
</evidence>
<reference evidence="3 4" key="1">
    <citation type="submission" date="2018-08" db="EMBL/GenBank/DDBJ databases">
        <title>Mucilaginibacter sp. MYSH2.</title>
        <authorList>
            <person name="Seo T."/>
        </authorList>
    </citation>
    <scope>NUCLEOTIDE SEQUENCE [LARGE SCALE GENOMIC DNA]</scope>
    <source>
        <strain evidence="3 4">MYSH2</strain>
    </source>
</reference>
<dbReference type="InterPro" id="IPR012336">
    <property type="entry name" value="Thioredoxin-like_fold"/>
</dbReference>
<dbReference type="InterPro" id="IPR036249">
    <property type="entry name" value="Thioredoxin-like_sf"/>
</dbReference>
<dbReference type="Proteomes" id="UP000264217">
    <property type="component" value="Unassembled WGS sequence"/>
</dbReference>
<organism evidence="3 4">
    <name type="scientific">Mucilaginibacter conchicola</name>
    <dbReference type="NCBI Taxonomy" id="2303333"/>
    <lineage>
        <taxon>Bacteria</taxon>
        <taxon>Pseudomonadati</taxon>
        <taxon>Bacteroidota</taxon>
        <taxon>Sphingobacteriia</taxon>
        <taxon>Sphingobacteriales</taxon>
        <taxon>Sphingobacteriaceae</taxon>
        <taxon>Mucilaginibacter</taxon>
    </lineage>
</organism>
<dbReference type="Pfam" id="PF13905">
    <property type="entry name" value="Thioredoxin_8"/>
    <property type="match status" value="1"/>
</dbReference>
<keyword evidence="4" id="KW-1185">Reference proteome</keyword>
<dbReference type="PANTHER" id="PTHR42852">
    <property type="entry name" value="THIOL:DISULFIDE INTERCHANGE PROTEIN DSBE"/>
    <property type="match status" value="1"/>
</dbReference>
<dbReference type="Gene3D" id="3.40.30.10">
    <property type="entry name" value="Glutaredoxin"/>
    <property type="match status" value="1"/>
</dbReference>
<evidence type="ECO:0000313" key="4">
    <source>
        <dbReference type="Proteomes" id="UP000264217"/>
    </source>
</evidence>